<gene>
    <name evidence="1" type="ORF">GPA25_01110</name>
</gene>
<dbReference type="RefSeq" id="WP_169258489.1">
    <property type="nucleotide sequence ID" value="NZ_WTVQ01000001.1"/>
</dbReference>
<proteinExistence type="predicted"/>
<organism evidence="1 2">
    <name type="scientific">Aromatoleum diolicum</name>
    <dbReference type="NCBI Taxonomy" id="75796"/>
    <lineage>
        <taxon>Bacteria</taxon>
        <taxon>Pseudomonadati</taxon>
        <taxon>Pseudomonadota</taxon>
        <taxon>Betaproteobacteria</taxon>
        <taxon>Rhodocyclales</taxon>
        <taxon>Rhodocyclaceae</taxon>
        <taxon>Aromatoleum</taxon>
    </lineage>
</organism>
<name>A0ABX1Q5M7_9RHOO</name>
<keyword evidence="2" id="KW-1185">Reference proteome</keyword>
<dbReference type="EMBL" id="WTVQ01000001">
    <property type="protein sequence ID" value="NMG73350.1"/>
    <property type="molecule type" value="Genomic_DNA"/>
</dbReference>
<accession>A0ABX1Q5M7</accession>
<dbReference type="Proteomes" id="UP000648984">
    <property type="component" value="Unassembled WGS sequence"/>
</dbReference>
<comment type="caution">
    <text evidence="1">The sequence shown here is derived from an EMBL/GenBank/DDBJ whole genome shotgun (WGS) entry which is preliminary data.</text>
</comment>
<sequence>MNAPTAWSERCRLLAEPIVEACTVTPVAAGPAVLAREISKYLPDWSFREVLCRGGWYRLGGVLGGDGSRISDNLEQWASDALDERHGDMALLLEDHAGSALRATRLTGRTHYFAAATGSGGSTDFLQLEVEELQETWAQRLFAQGATPGTLDELVDARCNDCAGCGEADTRRCGTPIEAAHYQFRRLTHIGDLLASMRTQSLDAQPIHRFVADWDASSAGPATAFSNHWAVALREHLDRYRQTIVRATPVAAVTGEAPRFGAREGTSGLSLHAALLAFDRAVGYPMAWYFSLLTGKAVAHWVAVAVASDAAAGFSYLPDRDLMVVRQWLHRPYAF</sequence>
<protein>
    <submittedName>
        <fullName evidence="1">Uncharacterized protein</fullName>
    </submittedName>
</protein>
<evidence type="ECO:0000313" key="2">
    <source>
        <dbReference type="Proteomes" id="UP000648984"/>
    </source>
</evidence>
<evidence type="ECO:0000313" key="1">
    <source>
        <dbReference type="EMBL" id="NMG73350.1"/>
    </source>
</evidence>
<reference evidence="1 2" key="1">
    <citation type="submission" date="2019-12" db="EMBL/GenBank/DDBJ databases">
        <title>Comparative genomics gives insights into the taxonomy of the Azoarcus-Aromatoleum group and reveals separate origins of nif in the plant-associated Azoarcus and non-plant-associated Aromatoleum sub-groups.</title>
        <authorList>
            <person name="Lafos M."/>
            <person name="Maluk M."/>
            <person name="Batista M."/>
            <person name="Junghare M."/>
            <person name="Carmona M."/>
            <person name="Faoro H."/>
            <person name="Cruz L.M."/>
            <person name="Battistoni F."/>
            <person name="De Souza E."/>
            <person name="Pedrosa F."/>
            <person name="Chen W.-M."/>
            <person name="Poole P.S."/>
            <person name="Dixon R.A."/>
            <person name="James E.K."/>
        </authorList>
    </citation>
    <scope>NUCLEOTIDE SEQUENCE [LARGE SCALE GENOMIC DNA]</scope>
    <source>
        <strain evidence="1 2">22Lin</strain>
    </source>
</reference>